<name>A0ACB8RR87_9AGAM</name>
<reference evidence="1" key="2">
    <citation type="journal article" date="2022" name="New Phytol.">
        <title>Evolutionary transition to the ectomycorrhizal habit in the genomes of a hyperdiverse lineage of mushroom-forming fungi.</title>
        <authorList>
            <person name="Looney B."/>
            <person name="Miyauchi S."/>
            <person name="Morin E."/>
            <person name="Drula E."/>
            <person name="Courty P.E."/>
            <person name="Kohler A."/>
            <person name="Kuo A."/>
            <person name="LaButti K."/>
            <person name="Pangilinan J."/>
            <person name="Lipzen A."/>
            <person name="Riley R."/>
            <person name="Andreopoulos W."/>
            <person name="He G."/>
            <person name="Johnson J."/>
            <person name="Nolan M."/>
            <person name="Tritt A."/>
            <person name="Barry K.W."/>
            <person name="Grigoriev I.V."/>
            <person name="Nagy L.G."/>
            <person name="Hibbett D."/>
            <person name="Henrissat B."/>
            <person name="Matheny P.B."/>
            <person name="Labbe J."/>
            <person name="Martin F.M."/>
        </authorList>
    </citation>
    <scope>NUCLEOTIDE SEQUENCE</scope>
    <source>
        <strain evidence="1">FP105234-sp</strain>
    </source>
</reference>
<comment type="caution">
    <text evidence="1">The sequence shown here is derived from an EMBL/GenBank/DDBJ whole genome shotgun (WGS) entry which is preliminary data.</text>
</comment>
<feature type="non-terminal residue" evidence="1">
    <location>
        <position position="501"/>
    </location>
</feature>
<dbReference type="EMBL" id="MU275920">
    <property type="protein sequence ID" value="KAI0046676.1"/>
    <property type="molecule type" value="Genomic_DNA"/>
</dbReference>
<evidence type="ECO:0000313" key="1">
    <source>
        <dbReference type="EMBL" id="KAI0046676.1"/>
    </source>
</evidence>
<protein>
    <submittedName>
        <fullName evidence="1">P-loop containing nucleoside triphosphate hydrolase protein</fullName>
    </submittedName>
</protein>
<accession>A0ACB8RR87</accession>
<gene>
    <name evidence="1" type="ORF">FA95DRAFT_1467822</name>
</gene>
<reference evidence="1" key="1">
    <citation type="submission" date="2021-02" db="EMBL/GenBank/DDBJ databases">
        <authorList>
            <consortium name="DOE Joint Genome Institute"/>
            <person name="Ahrendt S."/>
            <person name="Looney B.P."/>
            <person name="Miyauchi S."/>
            <person name="Morin E."/>
            <person name="Drula E."/>
            <person name="Courty P.E."/>
            <person name="Chicoki N."/>
            <person name="Fauchery L."/>
            <person name="Kohler A."/>
            <person name="Kuo A."/>
            <person name="Labutti K."/>
            <person name="Pangilinan J."/>
            <person name="Lipzen A."/>
            <person name="Riley R."/>
            <person name="Andreopoulos W."/>
            <person name="He G."/>
            <person name="Johnson J."/>
            <person name="Barry K.W."/>
            <person name="Grigoriev I.V."/>
            <person name="Nagy L."/>
            <person name="Hibbett D."/>
            <person name="Henrissat B."/>
            <person name="Matheny P.B."/>
            <person name="Labbe J."/>
            <person name="Martin F."/>
        </authorList>
    </citation>
    <scope>NUCLEOTIDE SEQUENCE</scope>
    <source>
        <strain evidence="1">FP105234-sp</strain>
    </source>
</reference>
<sequence length="501" mass="55808">EAHRARIQAVYDLPDSDLWQYATQLIGSRLEPLDSFLHTLAPSDLAKALRACLLLWTVTNGEKVPRQMQLESVIPVCSRRDSLVNAGTGSGKTICMVLAILLQIGATCLVINPLRRLQINQVAEFAAYGIRAQCINEDTPDDPTLWKKIEDGAFSAIIIAPESLDRFQGHMPRFARLLKGPSSRFFVRRIRTVFVDEAHFIHSAGIPLYGLPAHRPAWGTIANLRIHLTKGTPFQALSGTLPPHIRSLVADNLLFRSDYTTITFTSNRANITYVMRKISGSFGDFRNLDFAVPAKGKTVIFFDSKIDATNTATYLDSHQNVPEHLRGHQTYAAVYHGELSTEYLEKTYADFSNPTGKIQILCATSGCATGIDISNVLVVAQYGFCRDIPNWRQRGGRGGRDASIHAIFITLYEPWAVDIDISGAKVDPSDPDKPLHQLGKHPSKQQRAGLAMLDLTQSSQCIRLFLANYFDDNTPSRVLFTVPWCCDRHADSLIDYSTWFS</sequence>
<keyword evidence="2" id="KW-1185">Reference proteome</keyword>
<keyword evidence="1" id="KW-0378">Hydrolase</keyword>
<organism evidence="1 2">
    <name type="scientific">Auriscalpium vulgare</name>
    <dbReference type="NCBI Taxonomy" id="40419"/>
    <lineage>
        <taxon>Eukaryota</taxon>
        <taxon>Fungi</taxon>
        <taxon>Dikarya</taxon>
        <taxon>Basidiomycota</taxon>
        <taxon>Agaricomycotina</taxon>
        <taxon>Agaricomycetes</taxon>
        <taxon>Russulales</taxon>
        <taxon>Auriscalpiaceae</taxon>
        <taxon>Auriscalpium</taxon>
    </lineage>
</organism>
<dbReference type="Proteomes" id="UP000814033">
    <property type="component" value="Unassembled WGS sequence"/>
</dbReference>
<proteinExistence type="predicted"/>
<evidence type="ECO:0000313" key="2">
    <source>
        <dbReference type="Proteomes" id="UP000814033"/>
    </source>
</evidence>
<feature type="non-terminal residue" evidence="1">
    <location>
        <position position="1"/>
    </location>
</feature>